<sequence length="296" mass="33019">MLKTKSRYSNLYIFFILIPSFLYLGIFFLYPIYLSFRYSFTNLSLYNLNHFQNVGFTNYLSLFKSGIFIHSIVITIAFVVFSAIIGQMFFGSIIAYILSSLNKYYRTVVTTIILIAWATPQVSAGIAWFSTLSYIPPGTLNSFIAFLGFRPFNFLGRNAAVYSIIFANMWLGLGFSVLLFSAGIQNINPSLIKAATVDGADPISKFFRIIFPLLKDSIITDLILITLFTLGSFTMIFVLTGGGPSNATELLTIYQYRTAFSFFSIGLANAIGVIIIIIGIALSLIYLKIVKIEGNI</sequence>
<dbReference type="SUPFAM" id="SSF160964">
    <property type="entry name" value="MalF N-terminal region-like"/>
    <property type="match status" value="1"/>
</dbReference>
<dbReference type="InterPro" id="IPR000515">
    <property type="entry name" value="MetI-like"/>
</dbReference>
<feature type="transmembrane region" description="Helical" evidence="7">
    <location>
        <begin position="12"/>
        <end position="33"/>
    </location>
</feature>
<evidence type="ECO:0000256" key="1">
    <source>
        <dbReference type="ARBA" id="ARBA00004651"/>
    </source>
</evidence>
<feature type="transmembrane region" description="Helical" evidence="7">
    <location>
        <begin position="108"/>
        <end position="129"/>
    </location>
</feature>
<dbReference type="Gene3D" id="1.10.3720.10">
    <property type="entry name" value="MetI-like"/>
    <property type="match status" value="1"/>
</dbReference>
<dbReference type="eggNOG" id="arCOG00157">
    <property type="taxonomic scope" value="Archaea"/>
</dbReference>
<dbReference type="PANTHER" id="PTHR43005">
    <property type="entry name" value="BLR7065 PROTEIN"/>
    <property type="match status" value="1"/>
</dbReference>
<dbReference type="GO" id="GO:0055085">
    <property type="term" value="P:transmembrane transport"/>
    <property type="evidence" value="ECO:0007669"/>
    <property type="project" value="InterPro"/>
</dbReference>
<evidence type="ECO:0000259" key="8">
    <source>
        <dbReference type="PROSITE" id="PS50928"/>
    </source>
</evidence>
<evidence type="ECO:0000256" key="3">
    <source>
        <dbReference type="ARBA" id="ARBA00022475"/>
    </source>
</evidence>
<feature type="transmembrane region" description="Helical" evidence="7">
    <location>
        <begin position="159"/>
        <end position="184"/>
    </location>
</feature>
<feature type="transmembrane region" description="Helical" evidence="7">
    <location>
        <begin position="259"/>
        <end position="287"/>
    </location>
</feature>
<keyword evidence="3" id="KW-1003">Cell membrane</keyword>
<proteinExistence type="inferred from homology"/>
<dbReference type="InParanoid" id="Q6L2X7"/>
<evidence type="ECO:0000313" key="10">
    <source>
        <dbReference type="Proteomes" id="UP000000438"/>
    </source>
</evidence>
<organism evidence="9 10">
    <name type="scientific">Picrophilus torridus (strain ATCC 700027 / DSM 9790 / JCM 10055 / NBRC 100828 / KAW 2/3)</name>
    <dbReference type="NCBI Taxonomy" id="1122961"/>
    <lineage>
        <taxon>Archaea</taxon>
        <taxon>Methanobacteriati</taxon>
        <taxon>Thermoplasmatota</taxon>
        <taxon>Thermoplasmata</taxon>
        <taxon>Thermoplasmatales</taxon>
        <taxon>Picrophilaceae</taxon>
        <taxon>Picrophilus</taxon>
    </lineage>
</organism>
<feature type="transmembrane region" description="Helical" evidence="7">
    <location>
        <begin position="67"/>
        <end position="96"/>
    </location>
</feature>
<protein>
    <submittedName>
        <fullName evidence="9">Glycerol-3-P ABC transporter permease protein</fullName>
    </submittedName>
</protein>
<keyword evidence="2 7" id="KW-0813">Transport</keyword>
<evidence type="ECO:0000256" key="2">
    <source>
        <dbReference type="ARBA" id="ARBA00022448"/>
    </source>
</evidence>
<dbReference type="FunCoup" id="Q6L2X7">
    <property type="interactions" value="11"/>
</dbReference>
<comment type="similarity">
    <text evidence="7">Belongs to the binding-protein-dependent transport system permease family.</text>
</comment>
<dbReference type="KEGG" id="pto:PTO0089"/>
<reference evidence="9 10" key="1">
    <citation type="journal article" date="2004" name="Proc. Natl. Acad. Sci. U.S.A.">
        <title>Genome sequence of Picrophilus torridus and its implications for life around pH 0.</title>
        <authorList>
            <person name="Futterer O."/>
            <person name="Angelov A."/>
            <person name="Liesegang H."/>
            <person name="Gottschalk G."/>
            <person name="Schleper C."/>
            <person name="Schepers B."/>
            <person name="Dock C."/>
            <person name="Antranikian G."/>
            <person name="Liebl W."/>
        </authorList>
    </citation>
    <scope>NUCLEOTIDE SEQUENCE [LARGE SCALE GENOMIC DNA]</scope>
    <source>
        <strain evidence="10">ATCC 700027 / DSM 9790 / JCM 10055 / NBRC 100828</strain>
    </source>
</reference>
<dbReference type="STRING" id="263820.PTO0089"/>
<accession>Q6L2X7</accession>
<dbReference type="GO" id="GO:0005886">
    <property type="term" value="C:plasma membrane"/>
    <property type="evidence" value="ECO:0007669"/>
    <property type="project" value="UniProtKB-SubCell"/>
</dbReference>
<dbReference type="InterPro" id="IPR035906">
    <property type="entry name" value="MetI-like_sf"/>
</dbReference>
<dbReference type="SUPFAM" id="SSF161098">
    <property type="entry name" value="MetI-like"/>
    <property type="match status" value="1"/>
</dbReference>
<dbReference type="GeneID" id="2844499"/>
<evidence type="ECO:0000313" key="9">
    <source>
        <dbReference type="EMBL" id="AAT42674.1"/>
    </source>
</evidence>
<keyword evidence="6 7" id="KW-0472">Membrane</keyword>
<evidence type="ECO:0000256" key="4">
    <source>
        <dbReference type="ARBA" id="ARBA00022692"/>
    </source>
</evidence>
<keyword evidence="4 7" id="KW-0812">Transmembrane</keyword>
<dbReference type="CDD" id="cd06261">
    <property type="entry name" value="TM_PBP2"/>
    <property type="match status" value="1"/>
</dbReference>
<feature type="domain" description="ABC transmembrane type-1" evidence="8">
    <location>
        <begin position="73"/>
        <end position="286"/>
    </location>
</feature>
<dbReference type="PaxDb" id="263820-PTO0089"/>
<dbReference type="EMBL" id="AE017261">
    <property type="protein sequence ID" value="AAT42674.1"/>
    <property type="molecule type" value="Genomic_DNA"/>
</dbReference>
<gene>
    <name evidence="9" type="ordered locus">PTO0089</name>
</gene>
<comment type="subcellular location">
    <subcellularLocation>
        <location evidence="1 7">Cell membrane</location>
        <topology evidence="1 7">Multi-pass membrane protein</topology>
    </subcellularLocation>
</comment>
<dbReference type="AlphaFoldDB" id="Q6L2X7"/>
<dbReference type="PROSITE" id="PS50928">
    <property type="entry name" value="ABC_TM1"/>
    <property type="match status" value="1"/>
</dbReference>
<name>Q6L2X7_PICTO</name>
<evidence type="ECO:0000256" key="7">
    <source>
        <dbReference type="RuleBase" id="RU363032"/>
    </source>
</evidence>
<feature type="transmembrane region" description="Helical" evidence="7">
    <location>
        <begin position="218"/>
        <end position="239"/>
    </location>
</feature>
<dbReference type="HOGENOM" id="CLU_016047_0_3_2"/>
<dbReference type="PANTHER" id="PTHR43005:SF1">
    <property type="entry name" value="SPERMIDINE_PUTRESCINE TRANSPORT SYSTEM PERMEASE PROTEIN"/>
    <property type="match status" value="1"/>
</dbReference>
<dbReference type="Proteomes" id="UP000000438">
    <property type="component" value="Chromosome"/>
</dbReference>
<dbReference type="Pfam" id="PF00528">
    <property type="entry name" value="BPD_transp_1"/>
    <property type="match status" value="1"/>
</dbReference>
<dbReference type="RefSeq" id="WP_011176890.1">
    <property type="nucleotide sequence ID" value="NC_005877.1"/>
</dbReference>
<keyword evidence="5 7" id="KW-1133">Transmembrane helix</keyword>
<evidence type="ECO:0000256" key="6">
    <source>
        <dbReference type="ARBA" id="ARBA00023136"/>
    </source>
</evidence>
<evidence type="ECO:0000256" key="5">
    <source>
        <dbReference type="ARBA" id="ARBA00022989"/>
    </source>
</evidence>